<name>A0A5M9RBP3_9GAMM</name>
<dbReference type="AlphaFoldDB" id="A0A5M9RBP3"/>
<gene>
    <name evidence="1" type="ORF">F4V73_06325</name>
</gene>
<sequence length="77" mass="8527">MRRMKKVEAVTTLVLINGETYQIALPKNIVALQAKQVLMMAQEFGGIIVPCDFASIKPMKADGMPFNINDSRAENES</sequence>
<comment type="caution">
    <text evidence="1">The sequence shown here is derived from an EMBL/GenBank/DDBJ whole genome shotgun (WGS) entry which is preliminary data.</text>
</comment>
<dbReference type="Proteomes" id="UP000322181">
    <property type="component" value="Unassembled WGS sequence"/>
</dbReference>
<reference evidence="1 2" key="1">
    <citation type="submission" date="2019-09" db="EMBL/GenBank/DDBJ databases">
        <title>Draft genome sequence of various Type strains from the CCUG.</title>
        <authorList>
            <person name="Pineiro-Iglesias B."/>
            <person name="Tunovic T."/>
            <person name="Unosson C."/>
            <person name="Inganas E."/>
            <person name="Ohlen M."/>
            <person name="Cardew S."/>
            <person name="Jensie-Markopoulos S."/>
            <person name="Salva-Serra F."/>
            <person name="Jaen-Luchoro D."/>
            <person name="Karlsson R."/>
            <person name="Svensson-Stadler L."/>
            <person name="Chun J."/>
            <person name="Moore E."/>
        </authorList>
    </citation>
    <scope>NUCLEOTIDE SEQUENCE [LARGE SCALE GENOMIC DNA]</scope>
    <source>
        <strain evidence="1 2">CCUG 53682T</strain>
    </source>
</reference>
<dbReference type="EMBL" id="VXKB01000001">
    <property type="protein sequence ID" value="KAA8717456.1"/>
    <property type="molecule type" value="Genomic_DNA"/>
</dbReference>
<dbReference type="OrthoDB" id="6459796at2"/>
<accession>A0A5M9RBP3</accession>
<proteinExistence type="predicted"/>
<evidence type="ECO:0000313" key="1">
    <source>
        <dbReference type="EMBL" id="KAA8717456.1"/>
    </source>
</evidence>
<organism evidence="1 2">
    <name type="scientific">Morganella psychrotolerans</name>
    <dbReference type="NCBI Taxonomy" id="368603"/>
    <lineage>
        <taxon>Bacteria</taxon>
        <taxon>Pseudomonadati</taxon>
        <taxon>Pseudomonadota</taxon>
        <taxon>Gammaproteobacteria</taxon>
        <taxon>Enterobacterales</taxon>
        <taxon>Morganellaceae</taxon>
        <taxon>Morganella</taxon>
    </lineage>
</organism>
<evidence type="ECO:0000313" key="2">
    <source>
        <dbReference type="Proteomes" id="UP000322181"/>
    </source>
</evidence>
<protein>
    <submittedName>
        <fullName evidence="1">Uncharacterized protein</fullName>
    </submittedName>
</protein>